<comment type="caution">
    <text evidence="1">The sequence shown here is derived from an EMBL/GenBank/DDBJ whole genome shotgun (WGS) entry which is preliminary data.</text>
</comment>
<organism evidence="1 2">
    <name type="scientific">Microtetraspora malaysiensis</name>
    <dbReference type="NCBI Taxonomy" id="161358"/>
    <lineage>
        <taxon>Bacteria</taxon>
        <taxon>Bacillati</taxon>
        <taxon>Actinomycetota</taxon>
        <taxon>Actinomycetes</taxon>
        <taxon>Streptosporangiales</taxon>
        <taxon>Streptosporangiaceae</taxon>
        <taxon>Microtetraspora</taxon>
    </lineage>
</organism>
<evidence type="ECO:0000313" key="1">
    <source>
        <dbReference type="EMBL" id="MFF3672286.1"/>
    </source>
</evidence>
<gene>
    <name evidence="1" type="ORF">ACFYXI_43085</name>
</gene>
<dbReference type="Proteomes" id="UP001602013">
    <property type="component" value="Unassembled WGS sequence"/>
</dbReference>
<sequence>MSDCVAPHLSLPQPNCRELKWFEFVSGDRCRAVAWTCDCTARFYELYEMAGVGFIRRTIQRTPLSIVETNRWPLRQAREVWADIMAGRAR</sequence>
<name>A0ABW6T4V5_9ACTN</name>
<dbReference type="RefSeq" id="WP_387418451.1">
    <property type="nucleotide sequence ID" value="NZ_JBIASD010000084.1"/>
</dbReference>
<accession>A0ABW6T4V5</accession>
<keyword evidence="2" id="KW-1185">Reference proteome</keyword>
<dbReference type="EMBL" id="JBIASD010000084">
    <property type="protein sequence ID" value="MFF3672286.1"/>
    <property type="molecule type" value="Genomic_DNA"/>
</dbReference>
<proteinExistence type="predicted"/>
<protein>
    <submittedName>
        <fullName evidence="1">Uncharacterized protein</fullName>
    </submittedName>
</protein>
<evidence type="ECO:0000313" key="2">
    <source>
        <dbReference type="Proteomes" id="UP001602013"/>
    </source>
</evidence>
<reference evidence="1 2" key="1">
    <citation type="submission" date="2024-10" db="EMBL/GenBank/DDBJ databases">
        <title>The Natural Products Discovery Center: Release of the First 8490 Sequenced Strains for Exploring Actinobacteria Biosynthetic Diversity.</title>
        <authorList>
            <person name="Kalkreuter E."/>
            <person name="Kautsar S.A."/>
            <person name="Yang D."/>
            <person name="Bader C.D."/>
            <person name="Teijaro C.N."/>
            <person name="Fluegel L."/>
            <person name="Davis C.M."/>
            <person name="Simpson J.R."/>
            <person name="Lauterbach L."/>
            <person name="Steele A.D."/>
            <person name="Gui C."/>
            <person name="Meng S."/>
            <person name="Li G."/>
            <person name="Viehrig K."/>
            <person name="Ye F."/>
            <person name="Su P."/>
            <person name="Kiefer A.F."/>
            <person name="Nichols A."/>
            <person name="Cepeda A.J."/>
            <person name="Yan W."/>
            <person name="Fan B."/>
            <person name="Jiang Y."/>
            <person name="Adhikari A."/>
            <person name="Zheng C.-J."/>
            <person name="Schuster L."/>
            <person name="Cowan T.M."/>
            <person name="Smanski M.J."/>
            <person name="Chevrette M.G."/>
            <person name="De Carvalho L.P.S."/>
            <person name="Shen B."/>
        </authorList>
    </citation>
    <scope>NUCLEOTIDE SEQUENCE [LARGE SCALE GENOMIC DNA]</scope>
    <source>
        <strain evidence="1 2">NPDC002173</strain>
    </source>
</reference>